<keyword evidence="20" id="KW-1185">Reference proteome</keyword>
<evidence type="ECO:0000256" key="6">
    <source>
        <dbReference type="ARBA" id="ARBA00022857"/>
    </source>
</evidence>
<dbReference type="InterPro" id="IPR035587">
    <property type="entry name" value="DUS-like_FMN-bd"/>
</dbReference>
<dbReference type="EMBL" id="MU790850">
    <property type="protein sequence ID" value="KAJ3992497.1"/>
    <property type="molecule type" value="Genomic_DNA"/>
</dbReference>
<feature type="compositionally biased region" description="Low complexity" evidence="17">
    <location>
        <begin position="269"/>
        <end position="294"/>
    </location>
</feature>
<evidence type="ECO:0000256" key="7">
    <source>
        <dbReference type="ARBA" id="ARBA00023002"/>
    </source>
</evidence>
<accession>A0ABQ8Q1L0</accession>
<evidence type="ECO:0000256" key="4">
    <source>
        <dbReference type="ARBA" id="ARBA00022664"/>
    </source>
</evidence>
<comment type="similarity">
    <text evidence="9">Belongs to the Dus family. Dus1 subfamily.</text>
</comment>
<comment type="catalytic activity">
    <reaction evidence="16">
        <text>5,6-dihydrouridine(17) in tRNA + NADP(+) = uridine(17) in tRNA + NADPH + H(+)</text>
        <dbReference type="Rhea" id="RHEA:53368"/>
        <dbReference type="Rhea" id="RHEA-COMP:13541"/>
        <dbReference type="Rhea" id="RHEA-COMP:13542"/>
        <dbReference type="ChEBI" id="CHEBI:15378"/>
        <dbReference type="ChEBI" id="CHEBI:57783"/>
        <dbReference type="ChEBI" id="CHEBI:58349"/>
        <dbReference type="ChEBI" id="CHEBI:65315"/>
        <dbReference type="ChEBI" id="CHEBI:74443"/>
        <dbReference type="EC" id="1.3.1.88"/>
    </reaction>
    <physiologicalReaction direction="right-to-left" evidence="16">
        <dbReference type="Rhea" id="RHEA:53370"/>
    </physiologicalReaction>
</comment>
<comment type="caution">
    <text evidence="19">The sequence shown here is derived from an EMBL/GenBank/DDBJ whole genome shotgun (WGS) entry which is preliminary data.</text>
</comment>
<keyword evidence="8" id="KW-0520">NAD</keyword>
<evidence type="ECO:0000256" key="11">
    <source>
        <dbReference type="ARBA" id="ARBA00047287"/>
    </source>
</evidence>
<dbReference type="Proteomes" id="UP001163828">
    <property type="component" value="Unassembled WGS sequence"/>
</dbReference>
<comment type="catalytic activity">
    <reaction evidence="14">
        <text>5,6-dihydrouridine(16) in tRNA + NAD(+) = uridine(16) in tRNA + NADH + H(+)</text>
        <dbReference type="Rhea" id="RHEA:53380"/>
        <dbReference type="Rhea" id="RHEA-COMP:13543"/>
        <dbReference type="Rhea" id="RHEA-COMP:13544"/>
        <dbReference type="ChEBI" id="CHEBI:15378"/>
        <dbReference type="ChEBI" id="CHEBI:57540"/>
        <dbReference type="ChEBI" id="CHEBI:57945"/>
        <dbReference type="ChEBI" id="CHEBI:65315"/>
        <dbReference type="ChEBI" id="CHEBI:74443"/>
        <dbReference type="EC" id="1.3.1.88"/>
    </reaction>
    <physiologicalReaction direction="right-to-left" evidence="14">
        <dbReference type="Rhea" id="RHEA:53382"/>
    </physiologicalReaction>
</comment>
<comment type="catalytic activity">
    <reaction evidence="12">
        <text>5,6-dihydrouridine(16) in tRNA + NADP(+) = uridine(16) in tRNA + NADPH + H(+)</text>
        <dbReference type="Rhea" id="RHEA:53376"/>
        <dbReference type="Rhea" id="RHEA-COMP:13543"/>
        <dbReference type="Rhea" id="RHEA-COMP:13544"/>
        <dbReference type="ChEBI" id="CHEBI:15378"/>
        <dbReference type="ChEBI" id="CHEBI:57783"/>
        <dbReference type="ChEBI" id="CHEBI:58349"/>
        <dbReference type="ChEBI" id="CHEBI:65315"/>
        <dbReference type="ChEBI" id="CHEBI:74443"/>
        <dbReference type="EC" id="1.3.1.88"/>
    </reaction>
    <physiologicalReaction direction="right-to-left" evidence="12">
        <dbReference type="Rhea" id="RHEA:53378"/>
    </physiologicalReaction>
</comment>
<keyword evidence="2" id="KW-0285">Flavoprotein</keyword>
<evidence type="ECO:0000313" key="20">
    <source>
        <dbReference type="Proteomes" id="UP001163828"/>
    </source>
</evidence>
<evidence type="ECO:0000256" key="15">
    <source>
        <dbReference type="ARBA" id="ARBA00049447"/>
    </source>
</evidence>
<evidence type="ECO:0000256" key="9">
    <source>
        <dbReference type="ARBA" id="ARBA00038313"/>
    </source>
</evidence>
<feature type="domain" description="DUS-like FMN-binding" evidence="18">
    <location>
        <begin position="35"/>
        <end position="278"/>
    </location>
</feature>
<evidence type="ECO:0000256" key="16">
    <source>
        <dbReference type="ARBA" id="ARBA00049467"/>
    </source>
</evidence>
<evidence type="ECO:0000259" key="18">
    <source>
        <dbReference type="Pfam" id="PF01207"/>
    </source>
</evidence>
<evidence type="ECO:0000256" key="1">
    <source>
        <dbReference type="ARBA" id="ARBA00001917"/>
    </source>
</evidence>
<protein>
    <recommendedName>
        <fullName evidence="10">tRNA-dihydrouridine(16/17) synthase [NAD(P)(+)]</fullName>
        <ecNumber evidence="10">1.3.1.88</ecNumber>
    </recommendedName>
</protein>
<reference evidence="19" key="1">
    <citation type="submission" date="2022-08" db="EMBL/GenBank/DDBJ databases">
        <authorList>
            <consortium name="DOE Joint Genome Institute"/>
            <person name="Min B."/>
            <person name="Riley R."/>
            <person name="Sierra-Patev S."/>
            <person name="Naranjo-Ortiz M."/>
            <person name="Looney B."/>
            <person name="Konkel Z."/>
            <person name="Slot J.C."/>
            <person name="Sakamoto Y."/>
            <person name="Steenwyk J.L."/>
            <person name="Rokas A."/>
            <person name="Carro J."/>
            <person name="Camarero S."/>
            <person name="Ferreira P."/>
            <person name="Molpeceres G."/>
            <person name="Ruiz-Duenas F.J."/>
            <person name="Serrano A."/>
            <person name="Henrissat B."/>
            <person name="Drula E."/>
            <person name="Hughes K.W."/>
            <person name="Mata J.L."/>
            <person name="Ishikawa N.K."/>
            <person name="Vargas-Isla R."/>
            <person name="Ushijima S."/>
            <person name="Smith C.A."/>
            <person name="Ahrendt S."/>
            <person name="Andreopoulos W."/>
            <person name="He G."/>
            <person name="Labutti K."/>
            <person name="Lipzen A."/>
            <person name="Ng V."/>
            <person name="Sandor L."/>
            <person name="Barry K."/>
            <person name="Martinez A.T."/>
            <person name="Xiao Y."/>
            <person name="Gibbons J.G."/>
            <person name="Terashima K."/>
            <person name="Hibbett D.S."/>
            <person name="Grigoriev I.V."/>
        </authorList>
    </citation>
    <scope>NUCLEOTIDE SEQUENCE</scope>
    <source>
        <strain evidence="19">TFB10827</strain>
    </source>
</reference>
<comment type="catalytic activity">
    <reaction evidence="15">
        <text>a 5,6-dihydrouridine in mRNA + NADP(+) = a uridine in mRNA + NADPH + H(+)</text>
        <dbReference type="Rhea" id="RHEA:69855"/>
        <dbReference type="Rhea" id="RHEA-COMP:14658"/>
        <dbReference type="Rhea" id="RHEA-COMP:17789"/>
        <dbReference type="ChEBI" id="CHEBI:15378"/>
        <dbReference type="ChEBI" id="CHEBI:57783"/>
        <dbReference type="ChEBI" id="CHEBI:58349"/>
        <dbReference type="ChEBI" id="CHEBI:65315"/>
        <dbReference type="ChEBI" id="CHEBI:74443"/>
    </reaction>
    <physiologicalReaction direction="right-to-left" evidence="15">
        <dbReference type="Rhea" id="RHEA:69857"/>
    </physiologicalReaction>
</comment>
<name>A0ABQ8Q1L0_9AGAR</name>
<dbReference type="InterPro" id="IPR018517">
    <property type="entry name" value="tRNA_hU_synthase_CS"/>
</dbReference>
<sequence length="468" mass="52079">MTTTTENLTTLESTTRKLAGYQFYREVLGSPKYVVAPMVDQSELAWRRLSRRYGAQLIYTPMINAKVRRLPKQSFIRNAFFDLETGEEGDPTADRPLIVQFCGNDPEKLLKSAKALEDHCDAVDLNLGCPQEIAKKGKYGAFLQDDWDLIYKLVNILHVNLSIPVTAKFRVFSTVEKTVEYAKMLERAGAQILTCHGRIREQRGQNAGLADWAKIRAVKEAVSVPVFANGNILFQSDIEVCLRETGCDGVMSAEGQLYNVALFSGLTSDPSSTSPSSTSTVPEHSSSTSSAPLSETDKPTALPPLKLSQHPRHADLALEYLDIVKSLKTRTSVSAIKGHLFKIMRPALSRETDLRERLGKVTIKKTGNFAEGALQPYVDVCLEMKERMDVRAEGKSLDELVTIDEATGLRILPHWLTQPYWRSPKPAPATGQFFLSLFLAFLLSSSHGLDTSFLSLFVNSLFRPSPFR</sequence>
<gene>
    <name evidence="19" type="ORF">F5050DRAFT_1579431</name>
</gene>
<dbReference type="Gene3D" id="3.20.20.70">
    <property type="entry name" value="Aldolase class I"/>
    <property type="match status" value="1"/>
</dbReference>
<dbReference type="EC" id="1.3.1.88" evidence="10"/>
<proteinExistence type="inferred from homology"/>
<keyword evidence="5" id="KW-0819">tRNA processing</keyword>
<dbReference type="Pfam" id="PF01207">
    <property type="entry name" value="Dus"/>
    <property type="match status" value="1"/>
</dbReference>
<organism evidence="19 20">
    <name type="scientific">Lentinula boryana</name>
    <dbReference type="NCBI Taxonomy" id="40481"/>
    <lineage>
        <taxon>Eukaryota</taxon>
        <taxon>Fungi</taxon>
        <taxon>Dikarya</taxon>
        <taxon>Basidiomycota</taxon>
        <taxon>Agaricomycotina</taxon>
        <taxon>Agaricomycetes</taxon>
        <taxon>Agaricomycetidae</taxon>
        <taxon>Agaricales</taxon>
        <taxon>Marasmiineae</taxon>
        <taxon>Omphalotaceae</taxon>
        <taxon>Lentinula</taxon>
    </lineage>
</organism>
<dbReference type="SUPFAM" id="SSF51395">
    <property type="entry name" value="FMN-linked oxidoreductases"/>
    <property type="match status" value="1"/>
</dbReference>
<keyword evidence="4" id="KW-0507">mRNA processing</keyword>
<keyword evidence="7" id="KW-0560">Oxidoreductase</keyword>
<evidence type="ECO:0000256" key="14">
    <source>
        <dbReference type="ARBA" id="ARBA00048934"/>
    </source>
</evidence>
<comment type="catalytic activity">
    <reaction evidence="11">
        <text>5,6-dihydrouridine(17) in tRNA + NAD(+) = uridine(17) in tRNA + NADH + H(+)</text>
        <dbReference type="Rhea" id="RHEA:53372"/>
        <dbReference type="Rhea" id="RHEA-COMP:13541"/>
        <dbReference type="Rhea" id="RHEA-COMP:13542"/>
        <dbReference type="ChEBI" id="CHEBI:15378"/>
        <dbReference type="ChEBI" id="CHEBI:57540"/>
        <dbReference type="ChEBI" id="CHEBI:57945"/>
        <dbReference type="ChEBI" id="CHEBI:65315"/>
        <dbReference type="ChEBI" id="CHEBI:74443"/>
        <dbReference type="EC" id="1.3.1.88"/>
    </reaction>
    <physiologicalReaction direction="right-to-left" evidence="11">
        <dbReference type="Rhea" id="RHEA:53374"/>
    </physiologicalReaction>
</comment>
<evidence type="ECO:0000256" key="12">
    <source>
        <dbReference type="ARBA" id="ARBA00047652"/>
    </source>
</evidence>
<evidence type="ECO:0000256" key="17">
    <source>
        <dbReference type="SAM" id="MobiDB-lite"/>
    </source>
</evidence>
<comment type="cofactor">
    <cofactor evidence="1">
        <name>FMN</name>
        <dbReference type="ChEBI" id="CHEBI:58210"/>
    </cofactor>
</comment>
<keyword evidence="3" id="KW-0288">FMN</keyword>
<dbReference type="InterPro" id="IPR013785">
    <property type="entry name" value="Aldolase_TIM"/>
</dbReference>
<evidence type="ECO:0000256" key="8">
    <source>
        <dbReference type="ARBA" id="ARBA00023027"/>
    </source>
</evidence>
<dbReference type="PANTHER" id="PTHR11082">
    <property type="entry name" value="TRNA-DIHYDROURIDINE SYNTHASE"/>
    <property type="match status" value="1"/>
</dbReference>
<feature type="region of interest" description="Disordered" evidence="17">
    <location>
        <begin position="269"/>
        <end position="308"/>
    </location>
</feature>
<dbReference type="PANTHER" id="PTHR11082:SF5">
    <property type="entry name" value="TRNA-DIHYDROURIDINE(16_17) SYNTHASE [NAD(P)(+)]-LIKE"/>
    <property type="match status" value="1"/>
</dbReference>
<evidence type="ECO:0000313" key="19">
    <source>
        <dbReference type="EMBL" id="KAJ3992497.1"/>
    </source>
</evidence>
<evidence type="ECO:0000256" key="5">
    <source>
        <dbReference type="ARBA" id="ARBA00022694"/>
    </source>
</evidence>
<dbReference type="CDD" id="cd02801">
    <property type="entry name" value="DUS_like_FMN"/>
    <property type="match status" value="1"/>
</dbReference>
<evidence type="ECO:0000256" key="3">
    <source>
        <dbReference type="ARBA" id="ARBA00022643"/>
    </source>
</evidence>
<evidence type="ECO:0000256" key="2">
    <source>
        <dbReference type="ARBA" id="ARBA00022630"/>
    </source>
</evidence>
<comment type="catalytic activity">
    <reaction evidence="13">
        <text>a 5,6-dihydrouridine in mRNA + NAD(+) = a uridine in mRNA + NADH + H(+)</text>
        <dbReference type="Rhea" id="RHEA:69851"/>
        <dbReference type="Rhea" id="RHEA-COMP:14658"/>
        <dbReference type="Rhea" id="RHEA-COMP:17789"/>
        <dbReference type="ChEBI" id="CHEBI:15378"/>
        <dbReference type="ChEBI" id="CHEBI:57540"/>
        <dbReference type="ChEBI" id="CHEBI:57945"/>
        <dbReference type="ChEBI" id="CHEBI:65315"/>
        <dbReference type="ChEBI" id="CHEBI:74443"/>
    </reaction>
    <physiologicalReaction direction="right-to-left" evidence="13">
        <dbReference type="Rhea" id="RHEA:69853"/>
    </physiologicalReaction>
</comment>
<evidence type="ECO:0000256" key="10">
    <source>
        <dbReference type="ARBA" id="ARBA00038890"/>
    </source>
</evidence>
<evidence type="ECO:0000256" key="13">
    <source>
        <dbReference type="ARBA" id="ARBA00048342"/>
    </source>
</evidence>
<dbReference type="PROSITE" id="PS01136">
    <property type="entry name" value="UPF0034"/>
    <property type="match status" value="1"/>
</dbReference>
<keyword evidence="6" id="KW-0521">NADP</keyword>